<feature type="domain" description="EF-hand" evidence="8">
    <location>
        <begin position="18"/>
        <end position="49"/>
    </location>
</feature>
<reference evidence="9" key="1">
    <citation type="submission" date="2021-02" db="EMBL/GenBank/DDBJ databases">
        <authorList>
            <person name="Nowell W R."/>
        </authorList>
    </citation>
    <scope>NUCLEOTIDE SEQUENCE</scope>
</reference>
<evidence type="ECO:0000256" key="3">
    <source>
        <dbReference type="ARBA" id="ARBA00022692"/>
    </source>
</evidence>
<gene>
    <name evidence="9" type="ORF">KXQ929_LOCUS10951</name>
</gene>
<dbReference type="PROSITE" id="PS00018">
    <property type="entry name" value="EF_HAND_1"/>
    <property type="match status" value="2"/>
</dbReference>
<comment type="function">
    <text evidence="7">Specific component of the STT3A-containing form of the oligosaccharyl transferase (OST) complex that catalyzes the initial transfer of a defined glycan (Glc(3)Man(9)GlcNAc(2) in eukaryotes) from the lipid carrier dolichol-pyrophosphate to an asparagine residue within an Asn-X-Ser/Thr consensus motif in nascent polypeptide chains, the first step in protein N-glycosylation. N-glycosylation occurs cotranslationally and the complex associates with the Sec61 complex at the channel-forming translocon complex that mediates protein translocation across the endoplasmic reticulum (ER). All subunits are required for a maximal enzyme activity.</text>
</comment>
<dbReference type="PANTHER" id="PTHR13160:SF4">
    <property type="entry name" value="OLIGOSACCHARYLTRANSFERASE COMPLEX SUBUNIT OSTC"/>
    <property type="match status" value="1"/>
</dbReference>
<dbReference type="CDD" id="cd00051">
    <property type="entry name" value="EFh"/>
    <property type="match status" value="1"/>
</dbReference>
<dbReference type="AlphaFoldDB" id="A0A818UTG4"/>
<dbReference type="InterPro" id="IPR042416">
    <property type="entry name" value="OSTC"/>
</dbReference>
<dbReference type="GO" id="GO:0008250">
    <property type="term" value="C:oligosaccharyltransferase complex"/>
    <property type="evidence" value="ECO:0007669"/>
    <property type="project" value="UniProtKB-UniRule"/>
</dbReference>
<dbReference type="SMART" id="SM00054">
    <property type="entry name" value="EFh"/>
    <property type="match status" value="2"/>
</dbReference>
<evidence type="ECO:0000256" key="6">
    <source>
        <dbReference type="ARBA" id="ARBA00023136"/>
    </source>
</evidence>
<accession>A0A818UTG4</accession>
<dbReference type="PROSITE" id="PS50222">
    <property type="entry name" value="EF_HAND_2"/>
    <property type="match status" value="2"/>
</dbReference>
<comment type="similarity">
    <text evidence="2 7">Belongs to the OSTC family.</text>
</comment>
<dbReference type="Gene3D" id="1.10.238.10">
    <property type="entry name" value="EF-hand"/>
    <property type="match status" value="1"/>
</dbReference>
<dbReference type="GO" id="GO:0005509">
    <property type="term" value="F:calcium ion binding"/>
    <property type="evidence" value="ECO:0007669"/>
    <property type="project" value="InterPro"/>
</dbReference>
<dbReference type="Proteomes" id="UP000663868">
    <property type="component" value="Unassembled WGS sequence"/>
</dbReference>
<dbReference type="Pfam" id="PF04756">
    <property type="entry name" value="OST3_OST6"/>
    <property type="match status" value="1"/>
</dbReference>
<dbReference type="InterPro" id="IPR011992">
    <property type="entry name" value="EF-hand-dom_pair"/>
</dbReference>
<dbReference type="PANTHER" id="PTHR13160">
    <property type="entry name" value="OLIGOSACCHARYLTRANSFERASE COMPLEX SUBUNIT OSTC"/>
    <property type="match status" value="1"/>
</dbReference>
<keyword evidence="3 7" id="KW-0812">Transmembrane</keyword>
<dbReference type="SUPFAM" id="SSF47473">
    <property type="entry name" value="EF-hand"/>
    <property type="match status" value="1"/>
</dbReference>
<dbReference type="EMBL" id="CAJOBB010000529">
    <property type="protein sequence ID" value="CAF3699691.1"/>
    <property type="molecule type" value="Genomic_DNA"/>
</dbReference>
<dbReference type="Pfam" id="PF13499">
    <property type="entry name" value="EF-hand_7"/>
    <property type="match status" value="1"/>
</dbReference>
<organism evidence="9 10">
    <name type="scientific">Adineta steineri</name>
    <dbReference type="NCBI Taxonomy" id="433720"/>
    <lineage>
        <taxon>Eukaryota</taxon>
        <taxon>Metazoa</taxon>
        <taxon>Spiralia</taxon>
        <taxon>Gnathifera</taxon>
        <taxon>Rotifera</taxon>
        <taxon>Eurotatoria</taxon>
        <taxon>Bdelloidea</taxon>
        <taxon>Adinetida</taxon>
        <taxon>Adinetidae</taxon>
        <taxon>Adineta</taxon>
    </lineage>
</organism>
<dbReference type="InterPro" id="IPR018247">
    <property type="entry name" value="EF_Hand_1_Ca_BS"/>
</dbReference>
<comment type="subcellular location">
    <subcellularLocation>
        <location evidence="1 7">Membrane</location>
        <topology evidence="1 7">Multi-pass membrane protein</topology>
    </subcellularLocation>
</comment>
<feature type="domain" description="EF-hand" evidence="8">
    <location>
        <begin position="50"/>
        <end position="85"/>
    </location>
</feature>
<feature type="transmembrane region" description="Helical" evidence="7">
    <location>
        <begin position="179"/>
        <end position="200"/>
    </location>
</feature>
<keyword evidence="6 7" id="KW-0472">Membrane</keyword>
<comment type="subunit">
    <text evidence="7">Component of the oligosaccharyltransferase (OST) complex.</text>
</comment>
<protein>
    <recommendedName>
        <fullName evidence="7">Oligosaccharyltransferase complex subunit</fullName>
    </recommendedName>
</protein>
<sequence>MAGKETNMYGLRPDQLYELQTAFHQIDTDHNGYISGDEMRTCLYRNNIGYSDADVQRVLAQMDFNRDGRVSYDEYMGFMSKIYRGLFDLIIKRVKTMEGLYRLPFNVVQCPNLKLKKPSWIRKPSNTMVLFGLLVSYFLVTAGVIYDIIVEPPSVGSTTDEYGHHKPVAFMAWRINGQYIMEGLAAAFMFTLGGLGFILLDQTNKPNMPRLNRVLMILCSFIFILVAYCATKIFIRIKMPSYLS</sequence>
<feature type="transmembrane region" description="Helical" evidence="7">
    <location>
        <begin position="212"/>
        <end position="235"/>
    </location>
</feature>
<evidence type="ECO:0000256" key="5">
    <source>
        <dbReference type="ARBA" id="ARBA00022989"/>
    </source>
</evidence>
<keyword evidence="4" id="KW-0106">Calcium</keyword>
<evidence type="ECO:0000256" key="7">
    <source>
        <dbReference type="RuleBase" id="RU366060"/>
    </source>
</evidence>
<feature type="transmembrane region" description="Helical" evidence="7">
    <location>
        <begin position="127"/>
        <end position="149"/>
    </location>
</feature>
<dbReference type="InterPro" id="IPR021149">
    <property type="entry name" value="OligosaccharylTrfase_OST3/OST6"/>
</dbReference>
<evidence type="ECO:0000313" key="9">
    <source>
        <dbReference type="EMBL" id="CAF3699691.1"/>
    </source>
</evidence>
<evidence type="ECO:0000313" key="10">
    <source>
        <dbReference type="Proteomes" id="UP000663868"/>
    </source>
</evidence>
<evidence type="ECO:0000259" key="8">
    <source>
        <dbReference type="PROSITE" id="PS50222"/>
    </source>
</evidence>
<dbReference type="InterPro" id="IPR002048">
    <property type="entry name" value="EF_hand_dom"/>
</dbReference>
<keyword evidence="5 7" id="KW-1133">Transmembrane helix</keyword>
<evidence type="ECO:0000256" key="2">
    <source>
        <dbReference type="ARBA" id="ARBA00009376"/>
    </source>
</evidence>
<evidence type="ECO:0000256" key="1">
    <source>
        <dbReference type="ARBA" id="ARBA00004141"/>
    </source>
</evidence>
<name>A0A818UTG4_9BILA</name>
<evidence type="ECO:0000256" key="4">
    <source>
        <dbReference type="ARBA" id="ARBA00022837"/>
    </source>
</evidence>
<comment type="caution">
    <text evidence="9">The sequence shown here is derived from an EMBL/GenBank/DDBJ whole genome shotgun (WGS) entry which is preliminary data.</text>
</comment>
<proteinExistence type="inferred from homology"/>